<dbReference type="EMBL" id="NIDE01000020">
    <property type="protein sequence ID" value="OWK34187.1"/>
    <property type="molecule type" value="Genomic_DNA"/>
</dbReference>
<keyword evidence="2" id="KW-1185">Reference proteome</keyword>
<evidence type="ECO:0000313" key="1">
    <source>
        <dbReference type="EMBL" id="OWK34187.1"/>
    </source>
</evidence>
<dbReference type="Proteomes" id="UP000214646">
    <property type="component" value="Unassembled WGS sequence"/>
</dbReference>
<reference evidence="2" key="1">
    <citation type="submission" date="2017-06" db="EMBL/GenBank/DDBJ databases">
        <title>Genome analysis of Fimbriiglobus ruber SP5, the first member of the order Planctomycetales with confirmed chitinolytic capability.</title>
        <authorList>
            <person name="Ravin N.V."/>
            <person name="Rakitin A.L."/>
            <person name="Ivanova A.A."/>
            <person name="Beletsky A.V."/>
            <person name="Kulichevskaya I.S."/>
            <person name="Mardanov A.V."/>
            <person name="Dedysh S.N."/>
        </authorList>
    </citation>
    <scope>NUCLEOTIDE SEQUENCE [LARGE SCALE GENOMIC DNA]</scope>
    <source>
        <strain evidence="2">SP5</strain>
    </source>
</reference>
<dbReference type="AlphaFoldDB" id="A0A225DDJ8"/>
<name>A0A225DDJ8_9BACT</name>
<proteinExistence type="predicted"/>
<organism evidence="1 2">
    <name type="scientific">Fimbriiglobus ruber</name>
    <dbReference type="NCBI Taxonomy" id="1908690"/>
    <lineage>
        <taxon>Bacteria</taxon>
        <taxon>Pseudomonadati</taxon>
        <taxon>Planctomycetota</taxon>
        <taxon>Planctomycetia</taxon>
        <taxon>Gemmatales</taxon>
        <taxon>Gemmataceae</taxon>
        <taxon>Fimbriiglobus</taxon>
    </lineage>
</organism>
<accession>A0A225DDJ8</accession>
<gene>
    <name evidence="1" type="ORF">FRUB_10158</name>
</gene>
<comment type="caution">
    <text evidence="1">The sequence shown here is derived from an EMBL/GenBank/DDBJ whole genome shotgun (WGS) entry which is preliminary data.</text>
</comment>
<protein>
    <submittedName>
        <fullName evidence="1">Uncharacterized protein</fullName>
    </submittedName>
</protein>
<sequence>MTPKGVEHTWVPEAAMFRRVAVMNAVTPKGVEHVQVLVLPMQGFE</sequence>
<evidence type="ECO:0000313" key="2">
    <source>
        <dbReference type="Proteomes" id="UP000214646"/>
    </source>
</evidence>